<dbReference type="InterPro" id="IPR001763">
    <property type="entry name" value="Rhodanese-like_dom"/>
</dbReference>
<name>A0A5J6RDX0_9BACT</name>
<dbReference type="CDD" id="cd00158">
    <property type="entry name" value="RHOD"/>
    <property type="match status" value="1"/>
</dbReference>
<reference evidence="2 5" key="2">
    <citation type="submission" date="2020-05" db="EMBL/GenBank/DDBJ databases">
        <title>Complete genome sequencing of Campylobacter and Arcobacter type strains.</title>
        <authorList>
            <person name="Miller W.G."/>
            <person name="Yee E."/>
        </authorList>
    </citation>
    <scope>NUCLEOTIDE SEQUENCE [LARGE SCALE GENOMIC DNA]</scope>
    <source>
        <strain evidence="2 5">LMG 21996</strain>
    </source>
</reference>
<evidence type="ECO:0000313" key="3">
    <source>
        <dbReference type="EMBL" id="TLT01859.1"/>
    </source>
</evidence>
<feature type="domain" description="Rhodanese" evidence="1">
    <location>
        <begin position="16"/>
        <end position="116"/>
    </location>
</feature>
<evidence type="ECO:0000313" key="5">
    <source>
        <dbReference type="Proteomes" id="UP000509513"/>
    </source>
</evidence>
<dbReference type="InterPro" id="IPR036873">
    <property type="entry name" value="Rhodanese-like_dom_sf"/>
</dbReference>
<dbReference type="KEGG" id="acib:ACBT_0402"/>
<dbReference type="Proteomes" id="UP000509513">
    <property type="component" value="Chromosome"/>
</dbReference>
<sequence length="120" mass="14104">MNKLINLYPNEVEKLIDKNIIMIDVRRESEFYSTGIIKNSIPLTFFDDFGNYDIENWMNEFQKYVKSKDQEFVLICAHANRTRSIGNFLIDQGYTNVSHLYGGIAYWLDEGKETLAYKKS</sequence>
<keyword evidence="2" id="KW-0808">Transferase</keyword>
<evidence type="ECO:0000313" key="2">
    <source>
        <dbReference type="EMBL" id="QKJ26370.1"/>
    </source>
</evidence>
<dbReference type="Pfam" id="PF00581">
    <property type="entry name" value="Rhodanese"/>
    <property type="match status" value="1"/>
</dbReference>
<dbReference type="EMBL" id="CP054051">
    <property type="protein sequence ID" value="QKJ26370.1"/>
    <property type="molecule type" value="Genomic_DNA"/>
</dbReference>
<reference evidence="3 4" key="1">
    <citation type="submission" date="2019-05" db="EMBL/GenBank/DDBJ databases">
        <title>Arcobacter cibarius and Arcobacter thereius providing challenges in identification an antibiotic susceptibility and Quinolone resistance.</title>
        <authorList>
            <person name="Busch A."/>
            <person name="Hanel I."/>
            <person name="Hotzel H."/>
            <person name="Tomaso H."/>
        </authorList>
    </citation>
    <scope>NUCLEOTIDE SEQUENCE [LARGE SCALE GENOMIC DNA]</scope>
    <source>
        <strain evidence="3 4">16CS0831-2</strain>
    </source>
</reference>
<proteinExistence type="predicted"/>
<dbReference type="Gene3D" id="3.40.250.10">
    <property type="entry name" value="Rhodanese-like domain"/>
    <property type="match status" value="1"/>
</dbReference>
<evidence type="ECO:0000259" key="1">
    <source>
        <dbReference type="PROSITE" id="PS50206"/>
    </source>
</evidence>
<gene>
    <name evidence="2" type="ORF">ACBT_0402</name>
    <name evidence="3" type="ORF">FE247_00365</name>
</gene>
<dbReference type="PANTHER" id="PTHR44086:SF10">
    <property type="entry name" value="THIOSULFATE SULFURTRANSFERASE_RHODANESE-LIKE DOMAIN-CONTAINING PROTEIN 3"/>
    <property type="match status" value="1"/>
</dbReference>
<dbReference type="AlphaFoldDB" id="A0A5J6RDX0"/>
<dbReference type="EMBL" id="VBUC01000001">
    <property type="protein sequence ID" value="TLT01859.1"/>
    <property type="molecule type" value="Genomic_DNA"/>
</dbReference>
<dbReference type="PANTHER" id="PTHR44086">
    <property type="entry name" value="THIOSULFATE SULFURTRANSFERASE RDL2, MITOCHONDRIAL-RELATED"/>
    <property type="match status" value="1"/>
</dbReference>
<protein>
    <submittedName>
        <fullName evidence="2">Putative rhodanese-related sulfurtransferase</fullName>
    </submittedName>
    <submittedName>
        <fullName evidence="3">Rhodanese-like domain-containing protein</fullName>
    </submittedName>
</protein>
<dbReference type="STRING" id="1442598.GCA_000522465_01701"/>
<dbReference type="RefSeq" id="WP_024775778.1">
    <property type="nucleotide sequence ID" value="NZ_CP043857.1"/>
</dbReference>
<dbReference type="Proteomes" id="UP000305417">
    <property type="component" value="Unassembled WGS sequence"/>
</dbReference>
<dbReference type="OrthoDB" id="5471138at2"/>
<organism evidence="2 5">
    <name type="scientific">Aliarcobacter cibarius</name>
    <dbReference type="NCBI Taxonomy" id="255507"/>
    <lineage>
        <taxon>Bacteria</taxon>
        <taxon>Pseudomonadati</taxon>
        <taxon>Campylobacterota</taxon>
        <taxon>Epsilonproteobacteria</taxon>
        <taxon>Campylobacterales</taxon>
        <taxon>Arcobacteraceae</taxon>
        <taxon>Aliarcobacter</taxon>
    </lineage>
</organism>
<dbReference type="GO" id="GO:0004792">
    <property type="term" value="F:thiosulfate-cyanide sulfurtransferase activity"/>
    <property type="evidence" value="ECO:0007669"/>
    <property type="project" value="TreeGrafter"/>
</dbReference>
<accession>A0A5J6RDX0</accession>
<dbReference type="SMART" id="SM00450">
    <property type="entry name" value="RHOD"/>
    <property type="match status" value="1"/>
</dbReference>
<dbReference type="PROSITE" id="PS50206">
    <property type="entry name" value="RHODANESE_3"/>
    <property type="match status" value="1"/>
</dbReference>
<dbReference type="SUPFAM" id="SSF52821">
    <property type="entry name" value="Rhodanese/Cell cycle control phosphatase"/>
    <property type="match status" value="1"/>
</dbReference>
<evidence type="ECO:0000313" key="4">
    <source>
        <dbReference type="Proteomes" id="UP000305417"/>
    </source>
</evidence>
<keyword evidence="4" id="KW-1185">Reference proteome</keyword>